<name>A0A0L6JS20_9FIRM</name>
<dbReference type="Pfam" id="PF01177">
    <property type="entry name" value="Asp_Glu_race"/>
    <property type="match status" value="1"/>
</dbReference>
<dbReference type="PANTHER" id="PTHR21198:SF2">
    <property type="entry name" value="GLUTAMATE RACEMASE"/>
    <property type="match status" value="1"/>
</dbReference>
<feature type="binding site" evidence="7">
    <location>
        <begin position="74"/>
        <end position="75"/>
    </location>
    <ligand>
        <name>substrate</name>
    </ligand>
</feature>
<comment type="function">
    <text evidence="7">Provides the (R)-glutamate required for cell wall biosynthesis.</text>
</comment>
<evidence type="ECO:0000256" key="4">
    <source>
        <dbReference type="ARBA" id="ARBA00022984"/>
    </source>
</evidence>
<evidence type="ECO:0000256" key="5">
    <source>
        <dbReference type="ARBA" id="ARBA00023235"/>
    </source>
</evidence>
<accession>A0A0L6JS20</accession>
<dbReference type="EC" id="5.1.1.3" evidence="2 7"/>
<comment type="caution">
    <text evidence="8">The sequence shown here is derived from an EMBL/GenBank/DDBJ whole genome shotgun (WGS) entry which is preliminary data.</text>
</comment>
<dbReference type="PATRIC" id="fig|398512.5.peg.3951"/>
<dbReference type="Proteomes" id="UP000036923">
    <property type="component" value="Unassembled WGS sequence"/>
</dbReference>
<dbReference type="GO" id="GO:0071555">
    <property type="term" value="P:cell wall organization"/>
    <property type="evidence" value="ECO:0007669"/>
    <property type="project" value="UniProtKB-KW"/>
</dbReference>
<evidence type="ECO:0000256" key="6">
    <source>
        <dbReference type="ARBA" id="ARBA00023316"/>
    </source>
</evidence>
<dbReference type="NCBIfam" id="TIGR00067">
    <property type="entry name" value="glut_race"/>
    <property type="match status" value="1"/>
</dbReference>
<dbReference type="Gene3D" id="3.40.50.1860">
    <property type="match status" value="2"/>
</dbReference>
<keyword evidence="9" id="KW-1185">Reference proteome</keyword>
<keyword evidence="5 7" id="KW-0413">Isomerase</keyword>
<comment type="pathway">
    <text evidence="7">Cell wall biogenesis; peptidoglycan biosynthesis.</text>
</comment>
<keyword evidence="3 7" id="KW-0133">Cell shape</keyword>
<evidence type="ECO:0000256" key="7">
    <source>
        <dbReference type="HAMAP-Rule" id="MF_00258"/>
    </source>
</evidence>
<gene>
    <name evidence="7" type="primary">murI</name>
    <name evidence="8" type="ORF">Bccel_3774</name>
</gene>
<keyword evidence="4 7" id="KW-0573">Peptidoglycan synthesis</keyword>
<proteinExistence type="inferred from homology"/>
<dbReference type="InterPro" id="IPR004391">
    <property type="entry name" value="Glu_race"/>
</dbReference>
<evidence type="ECO:0000313" key="9">
    <source>
        <dbReference type="Proteomes" id="UP000036923"/>
    </source>
</evidence>
<evidence type="ECO:0000313" key="8">
    <source>
        <dbReference type="EMBL" id="KNY28500.1"/>
    </source>
</evidence>
<dbReference type="STRING" id="398512.Bccel_3774"/>
<dbReference type="FunFam" id="3.40.50.1860:FF:000001">
    <property type="entry name" value="Glutamate racemase"/>
    <property type="match status" value="1"/>
</dbReference>
<protein>
    <recommendedName>
        <fullName evidence="2 7">Glutamate racemase</fullName>
        <ecNumber evidence="2 7">5.1.1.3</ecNumber>
    </recommendedName>
</protein>
<dbReference type="InterPro" id="IPR033134">
    <property type="entry name" value="Asp/Glu_racemase_AS_2"/>
</dbReference>
<reference evidence="9" key="1">
    <citation type="submission" date="2015-07" db="EMBL/GenBank/DDBJ databases">
        <title>Near-Complete Genome Sequence of the Cellulolytic Bacterium Bacteroides (Pseudobacteroides) cellulosolvens ATCC 35603.</title>
        <authorList>
            <person name="Dassa B."/>
            <person name="Utturkar S.M."/>
            <person name="Klingeman D.M."/>
            <person name="Hurt R.A."/>
            <person name="Keller M."/>
            <person name="Xu J."/>
            <person name="Reddy Y.H.K."/>
            <person name="Borovok I."/>
            <person name="Grinberg I.R."/>
            <person name="Lamed R."/>
            <person name="Zhivin O."/>
            <person name="Bayer E.A."/>
            <person name="Brown S.D."/>
        </authorList>
    </citation>
    <scope>NUCLEOTIDE SEQUENCE [LARGE SCALE GENOMIC DNA]</scope>
    <source>
        <strain evidence="9">DSM 2933</strain>
    </source>
</reference>
<evidence type="ECO:0000256" key="1">
    <source>
        <dbReference type="ARBA" id="ARBA00001602"/>
    </source>
</evidence>
<keyword evidence="6 7" id="KW-0961">Cell wall biogenesis/degradation</keyword>
<dbReference type="InterPro" id="IPR018187">
    <property type="entry name" value="Asp/Glu_racemase_AS_1"/>
</dbReference>
<comment type="catalytic activity">
    <reaction evidence="1 7">
        <text>L-glutamate = D-glutamate</text>
        <dbReference type="Rhea" id="RHEA:12813"/>
        <dbReference type="ChEBI" id="CHEBI:29985"/>
        <dbReference type="ChEBI" id="CHEBI:29986"/>
        <dbReference type="EC" id="5.1.1.3"/>
    </reaction>
</comment>
<comment type="similarity">
    <text evidence="7">Belongs to the aspartate/glutamate racemases family.</text>
</comment>
<feature type="active site" description="Proton donor/acceptor" evidence="7">
    <location>
        <position position="73"/>
    </location>
</feature>
<dbReference type="PROSITE" id="PS00924">
    <property type="entry name" value="ASP_GLU_RACEMASE_2"/>
    <property type="match status" value="1"/>
</dbReference>
<feature type="active site" description="Proton donor/acceptor" evidence="7">
    <location>
        <position position="184"/>
    </location>
</feature>
<feature type="binding site" evidence="7">
    <location>
        <begin position="42"/>
        <end position="43"/>
    </location>
    <ligand>
        <name>substrate</name>
    </ligand>
</feature>
<dbReference type="PROSITE" id="PS00923">
    <property type="entry name" value="ASP_GLU_RACEMASE_1"/>
    <property type="match status" value="1"/>
</dbReference>
<dbReference type="OrthoDB" id="9801055at2"/>
<evidence type="ECO:0000256" key="2">
    <source>
        <dbReference type="ARBA" id="ARBA00013090"/>
    </source>
</evidence>
<feature type="binding site" evidence="7">
    <location>
        <begin position="185"/>
        <end position="186"/>
    </location>
    <ligand>
        <name>substrate</name>
    </ligand>
</feature>
<dbReference type="UniPathway" id="UPA00219"/>
<dbReference type="AlphaFoldDB" id="A0A0L6JS20"/>
<feature type="binding site" evidence="7">
    <location>
        <begin position="10"/>
        <end position="11"/>
    </location>
    <ligand>
        <name>substrate</name>
    </ligand>
</feature>
<organism evidence="8 9">
    <name type="scientific">Pseudobacteroides cellulosolvens ATCC 35603 = DSM 2933</name>
    <dbReference type="NCBI Taxonomy" id="398512"/>
    <lineage>
        <taxon>Bacteria</taxon>
        <taxon>Bacillati</taxon>
        <taxon>Bacillota</taxon>
        <taxon>Clostridia</taxon>
        <taxon>Eubacteriales</taxon>
        <taxon>Oscillospiraceae</taxon>
        <taxon>Pseudobacteroides</taxon>
    </lineage>
</organism>
<dbReference type="GO" id="GO:0009252">
    <property type="term" value="P:peptidoglycan biosynthetic process"/>
    <property type="evidence" value="ECO:0007669"/>
    <property type="project" value="UniProtKB-UniRule"/>
</dbReference>
<dbReference type="GO" id="GO:0008360">
    <property type="term" value="P:regulation of cell shape"/>
    <property type="evidence" value="ECO:0007669"/>
    <property type="project" value="UniProtKB-KW"/>
</dbReference>
<dbReference type="InterPro" id="IPR001920">
    <property type="entry name" value="Asp/Glu_race"/>
</dbReference>
<dbReference type="PANTHER" id="PTHR21198">
    <property type="entry name" value="GLUTAMATE RACEMASE"/>
    <property type="match status" value="1"/>
</dbReference>
<dbReference type="SUPFAM" id="SSF53681">
    <property type="entry name" value="Aspartate/glutamate racemase"/>
    <property type="match status" value="2"/>
</dbReference>
<dbReference type="eggNOG" id="COG0796">
    <property type="taxonomic scope" value="Bacteria"/>
</dbReference>
<dbReference type="GO" id="GO:0008881">
    <property type="term" value="F:glutamate racemase activity"/>
    <property type="evidence" value="ECO:0007669"/>
    <property type="project" value="UniProtKB-UniRule"/>
</dbReference>
<sequence>MDNRPIGVFDSGLGGLTVLKELKCLIPTESVVYFGDSGRAPYGTKSKDTIVKYTFQDIRFLLNQDIKMIVIACNTASACSLKLVKDSFDIPVIEVTEPGAITAVNETKNKKIGVIGTVATISSGVYERAINRLDSSIEIVQKACPLFVPLVEEGWWENDIAFRIAEEYLEPLKKEGIDTLVMGCTHYPMLYNTISKVMGDKVKLVSSALEVTKVVRNILGEMDIMRDERINPVYRYYTSDSVEKFESLGSAILESDIHSAEKVDIEKY</sequence>
<dbReference type="RefSeq" id="WP_036936865.1">
    <property type="nucleotide sequence ID" value="NZ_JQKC01000002.1"/>
</dbReference>
<dbReference type="HAMAP" id="MF_00258">
    <property type="entry name" value="Glu_racemase"/>
    <property type="match status" value="1"/>
</dbReference>
<dbReference type="InterPro" id="IPR015942">
    <property type="entry name" value="Asp/Glu/hydantoin_racemase"/>
</dbReference>
<dbReference type="EMBL" id="LGTC01000001">
    <property type="protein sequence ID" value="KNY28500.1"/>
    <property type="molecule type" value="Genomic_DNA"/>
</dbReference>
<evidence type="ECO:0000256" key="3">
    <source>
        <dbReference type="ARBA" id="ARBA00022960"/>
    </source>
</evidence>